<dbReference type="PANTHER" id="PTHR22946:SF9">
    <property type="entry name" value="POLYKETIDE TRANSFERASE AF380"/>
    <property type="match status" value="1"/>
</dbReference>
<reference evidence="3" key="1">
    <citation type="journal article" date="2015" name="Nature">
        <title>Complex archaea that bridge the gap between prokaryotes and eukaryotes.</title>
        <authorList>
            <person name="Spang A."/>
            <person name="Saw J.H."/>
            <person name="Jorgensen S.L."/>
            <person name="Zaremba-Niedzwiedzka K."/>
            <person name="Martijn J."/>
            <person name="Lind A.E."/>
            <person name="van Eijk R."/>
            <person name="Schleper C."/>
            <person name="Guy L."/>
            <person name="Ettema T.J."/>
        </authorList>
    </citation>
    <scope>NUCLEOTIDE SEQUENCE</scope>
</reference>
<dbReference type="SUPFAM" id="SSF53474">
    <property type="entry name" value="alpha/beta-Hydrolases"/>
    <property type="match status" value="1"/>
</dbReference>
<dbReference type="Gene3D" id="3.40.50.1820">
    <property type="entry name" value="alpha/beta hydrolase"/>
    <property type="match status" value="1"/>
</dbReference>
<evidence type="ECO:0000259" key="2">
    <source>
        <dbReference type="Pfam" id="PF02129"/>
    </source>
</evidence>
<evidence type="ECO:0000256" key="1">
    <source>
        <dbReference type="ARBA" id="ARBA00022801"/>
    </source>
</evidence>
<dbReference type="InterPro" id="IPR000383">
    <property type="entry name" value="Xaa-Pro-like_dom"/>
</dbReference>
<dbReference type="InterPro" id="IPR050261">
    <property type="entry name" value="FrsA_esterase"/>
</dbReference>
<name>A0A0F9TBZ9_9ZZZZ</name>
<comment type="caution">
    <text evidence="3">The sequence shown here is derived from an EMBL/GenBank/DDBJ whole genome shotgun (WGS) entry which is preliminary data.</text>
</comment>
<dbReference type="AlphaFoldDB" id="A0A0F9TBZ9"/>
<organism evidence="3">
    <name type="scientific">marine sediment metagenome</name>
    <dbReference type="NCBI Taxonomy" id="412755"/>
    <lineage>
        <taxon>unclassified sequences</taxon>
        <taxon>metagenomes</taxon>
        <taxon>ecological metagenomes</taxon>
    </lineage>
</organism>
<accession>A0A0F9TBZ9</accession>
<sequence length="593" mass="62918">MTRKPYLNVARGAALSVAIASAALVGFTVTPAQAAGNSEKEIAGAISGGGAALSQLKYDLTITSFDGTPIAVTVYQPKLEKGQPAPLLMYSHGWGGSRSTDLSETDSLTETARKAWESGYFVITFDQRGFGESGGQANVQDPEIEGRDIQTLLDWAEGTLAPHLAYLKGDPLVGGLGVSYGGGFQLIGASVDQRFDALVPVITWHDLSYSLSPERVPKTLWLSLLSGVAIGDQAPWVTQAYIESLTGTASEASSQRLAGHGLGAYCQPRADGLGAPAVDALFIQGVNDTLFNTNEAVRNFDCLRNAGNDAYLLVTKGGHVLPAFQDGSDGGLTNLGGLYNDVQCGNTRYRIADLSYTFLDAKLRKLERSVPIPRLCLTQGSTQGLVSEEMPRGGMELHVDSGNLLVGPPSIDVVLNLLRKLDPASLAEVLSRLSADTAKLLTTALIGLVTIEPERVTALLTELVETQPPALLAELGTAPRFVPLYRASSDQTLAGLPLADLTIEGEAALDPRVFVGLGVKRPGRFSPELLHEQILPLRGTGSHQTELIGASTQLRYGDEVGLMLYGFHPQYALGFSRIPSAVNLKGTVQLPLQ</sequence>
<dbReference type="Pfam" id="PF02129">
    <property type="entry name" value="Peptidase_S15"/>
    <property type="match status" value="1"/>
</dbReference>
<proteinExistence type="predicted"/>
<keyword evidence="1" id="KW-0378">Hydrolase</keyword>
<gene>
    <name evidence="3" type="ORF">LCGC14_0410830</name>
</gene>
<feature type="domain" description="Xaa-Pro dipeptidyl-peptidase-like" evidence="2">
    <location>
        <begin position="66"/>
        <end position="320"/>
    </location>
</feature>
<dbReference type="InterPro" id="IPR029058">
    <property type="entry name" value="AB_hydrolase_fold"/>
</dbReference>
<dbReference type="PANTHER" id="PTHR22946">
    <property type="entry name" value="DIENELACTONE HYDROLASE DOMAIN-CONTAINING PROTEIN-RELATED"/>
    <property type="match status" value="1"/>
</dbReference>
<protein>
    <recommendedName>
        <fullName evidence="2">Xaa-Pro dipeptidyl-peptidase-like domain-containing protein</fullName>
    </recommendedName>
</protein>
<evidence type="ECO:0000313" key="3">
    <source>
        <dbReference type="EMBL" id="KKN72472.1"/>
    </source>
</evidence>
<dbReference type="EMBL" id="LAZR01000362">
    <property type="protein sequence ID" value="KKN72472.1"/>
    <property type="molecule type" value="Genomic_DNA"/>
</dbReference>
<dbReference type="GO" id="GO:0016788">
    <property type="term" value="F:hydrolase activity, acting on ester bonds"/>
    <property type="evidence" value="ECO:0007669"/>
    <property type="project" value="UniProtKB-ARBA"/>
</dbReference>